<dbReference type="PANTHER" id="PTHR48050">
    <property type="entry name" value="STEROL 3-BETA-GLUCOSYLTRANSFERASE"/>
    <property type="match status" value="1"/>
</dbReference>
<dbReference type="SUPFAM" id="SSF53756">
    <property type="entry name" value="UDP-Glycosyltransferase/glycogen phosphorylase"/>
    <property type="match status" value="1"/>
</dbReference>
<dbReference type="InterPro" id="IPR002213">
    <property type="entry name" value="UDP_glucos_trans"/>
</dbReference>
<proteinExistence type="predicted"/>
<protein>
    <submittedName>
        <fullName evidence="2">Glycosyltransferase</fullName>
    </submittedName>
</protein>
<evidence type="ECO:0000313" key="3">
    <source>
        <dbReference type="Proteomes" id="UP001524642"/>
    </source>
</evidence>
<comment type="caution">
    <text evidence="2">The sequence shown here is derived from an EMBL/GenBank/DDBJ whole genome shotgun (WGS) entry which is preliminary data.</text>
</comment>
<dbReference type="EMBL" id="JANJOU010000019">
    <property type="protein sequence ID" value="MCR0984241.1"/>
    <property type="molecule type" value="Genomic_DNA"/>
</dbReference>
<reference evidence="2 3" key="1">
    <citation type="submission" date="2022-06" db="EMBL/GenBank/DDBJ databases">
        <title>Roseomonas CN29.</title>
        <authorList>
            <person name="Cheng Y."/>
            <person name="He X."/>
        </authorList>
    </citation>
    <scope>NUCLEOTIDE SEQUENCE [LARGE SCALE GENOMIC DNA]</scope>
    <source>
        <strain evidence="2 3">CN29</strain>
    </source>
</reference>
<dbReference type="PANTHER" id="PTHR48050:SF13">
    <property type="entry name" value="STEROL 3-BETA-GLUCOSYLTRANSFERASE UGT80A2"/>
    <property type="match status" value="1"/>
</dbReference>
<evidence type="ECO:0000313" key="2">
    <source>
        <dbReference type="EMBL" id="MCR0984241.1"/>
    </source>
</evidence>
<evidence type="ECO:0000259" key="1">
    <source>
        <dbReference type="Pfam" id="PF06722"/>
    </source>
</evidence>
<dbReference type="CDD" id="cd03784">
    <property type="entry name" value="GT1_Gtf-like"/>
    <property type="match status" value="1"/>
</dbReference>
<name>A0ABT1X8Z7_9PROT</name>
<accession>A0ABT1X8Z7</accession>
<dbReference type="Pfam" id="PF06722">
    <property type="entry name" value="EryCIII-like_C"/>
    <property type="match status" value="1"/>
</dbReference>
<dbReference type="Proteomes" id="UP001524642">
    <property type="component" value="Unassembled WGS sequence"/>
</dbReference>
<gene>
    <name evidence="2" type="ORF">NRP21_19470</name>
</gene>
<keyword evidence="3" id="KW-1185">Reference proteome</keyword>
<dbReference type="RefSeq" id="WP_257717962.1">
    <property type="nucleotide sequence ID" value="NZ_JANJOU010000019.1"/>
</dbReference>
<sequence length="348" mass="35569">MRDAHADLVEAGRGADLLLAGLSCTAAPMAAETLGIPWAPAVLQPIAFLSAQDPCLPPHLHSLAPLLPLGPLIGRPLRIGVRAGLRHLHAPINHLRAELGLRPFADPMLNGAAEPPLALALFSPRLAAAQPDWPAGARPTGAPIHDGTGLAPLAPDTRAWIEAGTPPVLATLGSSGTRGARGGTVLRALAGAASGLGRRTLVLSGSPAVAEDLGELPHTHIRPFVPVEEAMPLAGIVAHHGGAGSTAAGLRAGRPTLVLPITGDQFDHAARLARLGVALVLPAARATPDRVARALQRLAEVRRFALRAAVIGAEVRQEDGAGAAAALVTAFLRRAAPAPLPRKLALHA</sequence>
<feature type="domain" description="Erythromycin biosynthesis protein CIII-like C-terminal" evidence="1">
    <location>
        <begin position="210"/>
        <end position="311"/>
    </location>
</feature>
<dbReference type="Gene3D" id="3.40.50.2000">
    <property type="entry name" value="Glycogen Phosphorylase B"/>
    <property type="match status" value="2"/>
</dbReference>
<dbReference type="InterPro" id="IPR010610">
    <property type="entry name" value="EryCIII-like_C"/>
</dbReference>
<organism evidence="2 3">
    <name type="scientific">Roseomonas populi</name>
    <dbReference type="NCBI Taxonomy" id="3121582"/>
    <lineage>
        <taxon>Bacteria</taxon>
        <taxon>Pseudomonadati</taxon>
        <taxon>Pseudomonadota</taxon>
        <taxon>Alphaproteobacteria</taxon>
        <taxon>Acetobacterales</taxon>
        <taxon>Roseomonadaceae</taxon>
        <taxon>Roseomonas</taxon>
    </lineage>
</organism>
<dbReference type="InterPro" id="IPR050426">
    <property type="entry name" value="Glycosyltransferase_28"/>
</dbReference>